<name>A0ABW8VE38_9PROT</name>
<dbReference type="Gene3D" id="1.10.30.50">
    <property type="match status" value="1"/>
</dbReference>
<dbReference type="InterPro" id="IPR052892">
    <property type="entry name" value="NA-targeting_endonuclease"/>
</dbReference>
<dbReference type="CDD" id="cd00085">
    <property type="entry name" value="HNHc"/>
    <property type="match status" value="1"/>
</dbReference>
<dbReference type="InterPro" id="IPR002711">
    <property type="entry name" value="HNH"/>
</dbReference>
<dbReference type="GO" id="GO:0004519">
    <property type="term" value="F:endonuclease activity"/>
    <property type="evidence" value="ECO:0007669"/>
    <property type="project" value="UniProtKB-KW"/>
</dbReference>
<evidence type="ECO:0000313" key="2">
    <source>
        <dbReference type="EMBL" id="MFL7903581.1"/>
    </source>
</evidence>
<dbReference type="Pfam" id="PF01844">
    <property type="entry name" value="HNH"/>
    <property type="match status" value="1"/>
</dbReference>
<protein>
    <submittedName>
        <fullName evidence="2">HNH endonuclease</fullName>
    </submittedName>
</protein>
<dbReference type="InterPro" id="IPR003615">
    <property type="entry name" value="HNH_nuc"/>
</dbReference>
<comment type="caution">
    <text evidence="2">The sequence shown here is derived from an EMBL/GenBank/DDBJ whole genome shotgun (WGS) entry which is preliminary data.</text>
</comment>
<keyword evidence="2" id="KW-0255">Endonuclease</keyword>
<keyword evidence="3" id="KW-1185">Reference proteome</keyword>
<feature type="domain" description="HNH" evidence="1">
    <location>
        <begin position="58"/>
        <end position="104"/>
    </location>
</feature>
<dbReference type="Proteomes" id="UP001628281">
    <property type="component" value="Unassembled WGS sequence"/>
</dbReference>
<proteinExistence type="predicted"/>
<keyword evidence="2" id="KW-0540">Nuclease</keyword>
<gene>
    <name evidence="2" type="ORF">ACJ41P_20770</name>
</gene>
<sequence>MRINGIKDHLRKQKIMGKKSTFSAAFASALAPFDKFDNVSVAEAIRDLGQNPERDLNCVYCGDTAATWDHVHRRVIGGEYSGYGHRIRNLVPCCRSCNERKGKRTWEEWLDVLSPPDIEERRNNMRRFLSKPSAAPFTVEDMRRAAPRELSEFLEIRQEVFRLMKKADDLADVIRETAIKAHSAR</sequence>
<organism evidence="2 3">
    <name type="scientific">Azospirillum argentinense</name>
    <dbReference type="NCBI Taxonomy" id="2970906"/>
    <lineage>
        <taxon>Bacteria</taxon>
        <taxon>Pseudomonadati</taxon>
        <taxon>Pseudomonadota</taxon>
        <taxon>Alphaproteobacteria</taxon>
        <taxon>Rhodospirillales</taxon>
        <taxon>Azospirillaceae</taxon>
        <taxon>Azospirillum</taxon>
    </lineage>
</organism>
<dbReference type="PANTHER" id="PTHR33877">
    <property type="entry name" value="SLL1193 PROTEIN"/>
    <property type="match status" value="1"/>
</dbReference>
<accession>A0ABW8VE38</accession>
<dbReference type="EMBL" id="JBJLSN010000034">
    <property type="protein sequence ID" value="MFL7903581.1"/>
    <property type="molecule type" value="Genomic_DNA"/>
</dbReference>
<keyword evidence="2" id="KW-0378">Hydrolase</keyword>
<dbReference type="RefSeq" id="WP_407824942.1">
    <property type="nucleotide sequence ID" value="NZ_JBJLSN010000034.1"/>
</dbReference>
<evidence type="ECO:0000259" key="1">
    <source>
        <dbReference type="Pfam" id="PF01844"/>
    </source>
</evidence>
<evidence type="ECO:0000313" key="3">
    <source>
        <dbReference type="Proteomes" id="UP001628281"/>
    </source>
</evidence>
<reference evidence="2 3" key="1">
    <citation type="submission" date="2024-11" db="EMBL/GenBank/DDBJ databases">
        <title>Draft genome sequences of two bacteria associated to sugarcane roots in Colombia.</title>
        <authorList>
            <person name="Pardo-Diaz S."/>
            <person name="Masmela-Mendoza J."/>
            <person name="Delgadillo-Duran P."/>
            <person name="Bautista E.J."/>
            <person name="Rojas-Tapias D.F."/>
        </authorList>
    </citation>
    <scope>NUCLEOTIDE SEQUENCE [LARGE SCALE GENOMIC DNA]</scope>
    <source>
        <strain evidence="2 3">Ap18</strain>
    </source>
</reference>
<dbReference type="PANTHER" id="PTHR33877:SF2">
    <property type="entry name" value="OS07G0170200 PROTEIN"/>
    <property type="match status" value="1"/>
</dbReference>